<evidence type="ECO:0000313" key="4">
    <source>
        <dbReference type="Proteomes" id="UP000001940"/>
    </source>
</evidence>
<feature type="region of interest" description="Disordered" evidence="1">
    <location>
        <begin position="432"/>
        <end position="478"/>
    </location>
</feature>
<dbReference type="SMR" id="Q17731"/>
<feature type="region of interest" description="Disordered" evidence="1">
    <location>
        <begin position="313"/>
        <end position="371"/>
    </location>
</feature>
<dbReference type="InterPro" id="IPR057233">
    <property type="entry name" value="DUF7911"/>
</dbReference>
<sequence>MWKLAVFLFLSLVRSGNSSGNCDAKNYQSIDNAPEDALIYGITQDCQMFFIRPSQLHLLSTIRVDRRHSFCYANLVQLHVKSHDTLLLTFKQASNRICTLEVHIPALNMLFGDHLFRYSLLNSLPYASCSHSKDQLFQLEPDLSFMDPVYNDVIYFIDALSTGKQWKILQFLLKDTGNMNMMNNLTVSLQTKDSSANEYVVSLDNQRDKLYRRNRFDNLMHQQCAFEMLFRPKDSEVNSFETPSRGFGAVLNGQSVDGDLMVYVETDRSMDPPTTRLNMLSASHPEHVTCISATSFSFDVGIIRESTVEKLKVDPRPPFGTKVSSRPSSKASKLNEQFNQKHKASTPSPTKKPSESSVTPSSATSFKPKEAYSPSKSFFSYEMGGVGTTSASEINEKILISNEIPVDEISKEEEEKAEKELNEIIKELKSDEEAVDGEKDVGELKTREVNMTSENGEENSENSHSNDTSTDAKAVKSSKTTMNSNFILISISSILFCKYFT</sequence>
<dbReference type="PIR" id="T34083">
    <property type="entry name" value="T34083"/>
</dbReference>
<dbReference type="FunCoup" id="Q17731">
    <property type="interactions" value="66"/>
</dbReference>
<dbReference type="WormBase" id="C06E7.2a">
    <property type="protein sequence ID" value="CE33516"/>
    <property type="gene ID" value="WBGene00015539"/>
</dbReference>
<dbReference type="InParanoid" id="Q17731"/>
<dbReference type="GeneID" id="177353"/>
<dbReference type="PaxDb" id="6239-C06E7.2.2"/>
<dbReference type="CTD" id="177353"/>
<accession>Q17731</accession>
<dbReference type="PeptideAtlas" id="Q17731"/>
<feature type="compositionally biased region" description="Polar residues" evidence="1">
    <location>
        <begin position="322"/>
        <end position="338"/>
    </location>
</feature>
<evidence type="ECO:0000256" key="1">
    <source>
        <dbReference type="SAM" id="MobiDB-lite"/>
    </source>
</evidence>
<feature type="compositionally biased region" description="Polar residues" evidence="1">
    <location>
        <begin position="467"/>
        <end position="478"/>
    </location>
</feature>
<dbReference type="OrthoDB" id="5873999at2759"/>
<reference evidence="3 4" key="1">
    <citation type="journal article" date="1998" name="Science">
        <title>Genome sequence of the nematode C. elegans: a platform for investigating biology.</title>
        <authorList>
            <consortium name="The C. elegans sequencing consortium"/>
            <person name="Sulson J.E."/>
            <person name="Waterston R."/>
        </authorList>
    </citation>
    <scope>NUCLEOTIDE SEQUENCE [LARGE SCALE GENOMIC DNA]</scope>
    <source>
        <strain evidence="3 4">Bristol N2</strain>
    </source>
</reference>
<dbReference type="AGR" id="WB:WBGene00015539"/>
<proteinExistence type="predicted"/>
<dbReference type="Pfam" id="PF25492">
    <property type="entry name" value="DUF7911"/>
    <property type="match status" value="1"/>
</dbReference>
<keyword evidence="2" id="KW-0732">Signal</keyword>
<dbReference type="RefSeq" id="NP_500870.2">
    <property type="nucleotide sequence ID" value="NM_068469.4"/>
</dbReference>
<dbReference type="UCSC" id="C06E7.2.1">
    <property type="organism name" value="c. elegans"/>
</dbReference>
<feature type="chain" id="PRO_5004185678" evidence="2">
    <location>
        <begin position="19"/>
        <end position="501"/>
    </location>
</feature>
<dbReference type="EMBL" id="BX284604">
    <property type="protein sequence ID" value="CCD63370.1"/>
    <property type="molecule type" value="Genomic_DNA"/>
</dbReference>
<dbReference type="OMA" id="QQCAFEM"/>
<feature type="compositionally biased region" description="Low complexity" evidence="1">
    <location>
        <begin position="345"/>
        <end position="365"/>
    </location>
</feature>
<dbReference type="eggNOG" id="ENOG502SV4H">
    <property type="taxonomic scope" value="Eukaryota"/>
</dbReference>
<evidence type="ECO:0000313" key="5">
    <source>
        <dbReference type="WormBase" id="C06E7.2a"/>
    </source>
</evidence>
<gene>
    <name evidence="3 5" type="ORF">C06E7.2</name>
    <name evidence="3" type="ORF">CELE_C06E7.2</name>
</gene>
<dbReference type="AlphaFoldDB" id="Q17731"/>
<dbReference type="Proteomes" id="UP000001940">
    <property type="component" value="Chromosome IV"/>
</dbReference>
<organism evidence="3 4">
    <name type="scientific">Caenorhabditis elegans</name>
    <dbReference type="NCBI Taxonomy" id="6239"/>
    <lineage>
        <taxon>Eukaryota</taxon>
        <taxon>Metazoa</taxon>
        <taxon>Ecdysozoa</taxon>
        <taxon>Nematoda</taxon>
        <taxon>Chromadorea</taxon>
        <taxon>Rhabditida</taxon>
        <taxon>Rhabditina</taxon>
        <taxon>Rhabditomorpha</taxon>
        <taxon>Rhabditoidea</taxon>
        <taxon>Rhabditidae</taxon>
        <taxon>Peloderinae</taxon>
        <taxon>Caenorhabditis</taxon>
    </lineage>
</organism>
<name>Q17731_CAEEL</name>
<evidence type="ECO:0000313" key="3">
    <source>
        <dbReference type="EMBL" id="CCD63370.1"/>
    </source>
</evidence>
<feature type="signal peptide" evidence="2">
    <location>
        <begin position="1"/>
        <end position="18"/>
    </location>
</feature>
<dbReference type="Bgee" id="WBGene00015539">
    <property type="expression patterns" value="Expressed in larva and 3 other cell types or tissues"/>
</dbReference>
<dbReference type="HOGENOM" id="CLU_510227_0_0_1"/>
<evidence type="ECO:0000256" key="2">
    <source>
        <dbReference type="SAM" id="SignalP"/>
    </source>
</evidence>
<protein>
    <submittedName>
        <fullName evidence="3">Uncharacterized protein</fullName>
    </submittedName>
</protein>
<keyword evidence="4" id="KW-1185">Reference proteome</keyword>
<feature type="compositionally biased region" description="Basic and acidic residues" evidence="1">
    <location>
        <begin position="432"/>
        <end position="448"/>
    </location>
</feature>
<dbReference type="ExpressionAtlas" id="Q17731">
    <property type="expression patterns" value="baseline"/>
</dbReference>